<dbReference type="AlphaFoldDB" id="A0AAN9UEB7"/>
<sequence>MDAKFVFKLPDTIPSDIGALIEPLAVAWHAIEQSGAKPGDNVLVMGAGPIGLAVIQCLKARQPRQIIVAEVAPNRKRFAQMFGATTVIDPREQDVVSECKKLCDGQGPDSAIDCAGVAASIKSACLSVRSKGAVVNVALWEKEFLFDMHALLFGEKRLLTALSYTSADFEAVIKALDNGSLDVKEMITSRITIDKVVEDGILALSREQANDIKIIVDVRAKESS</sequence>
<proteinExistence type="inferred from homology"/>
<evidence type="ECO:0000313" key="8">
    <source>
        <dbReference type="Proteomes" id="UP001320420"/>
    </source>
</evidence>
<dbReference type="GO" id="GO:0000721">
    <property type="term" value="F:(R,R)-butanediol dehydrogenase activity"/>
    <property type="evidence" value="ECO:0007669"/>
    <property type="project" value="TreeGrafter"/>
</dbReference>
<evidence type="ECO:0000256" key="5">
    <source>
        <dbReference type="ARBA" id="ARBA00023002"/>
    </source>
</evidence>
<evidence type="ECO:0000256" key="2">
    <source>
        <dbReference type="ARBA" id="ARBA00008072"/>
    </source>
</evidence>
<protein>
    <recommendedName>
        <fullName evidence="6">Alcohol dehydrogenase-like C-terminal domain-containing protein</fullName>
    </recommendedName>
</protein>
<dbReference type="PANTHER" id="PTHR43161:SF23">
    <property type="entry name" value="(R,R)-BUTANEDIOL DEHYDROGENASE-RELATED"/>
    <property type="match status" value="1"/>
</dbReference>
<evidence type="ECO:0000259" key="6">
    <source>
        <dbReference type="Pfam" id="PF00107"/>
    </source>
</evidence>
<dbReference type="InterPro" id="IPR036291">
    <property type="entry name" value="NAD(P)-bd_dom_sf"/>
</dbReference>
<accession>A0AAN9UEB7</accession>
<comment type="cofactor">
    <cofactor evidence="1">
        <name>Zn(2+)</name>
        <dbReference type="ChEBI" id="CHEBI:29105"/>
    </cofactor>
</comment>
<evidence type="ECO:0000256" key="1">
    <source>
        <dbReference type="ARBA" id="ARBA00001947"/>
    </source>
</evidence>
<comment type="similarity">
    <text evidence="2">Belongs to the zinc-containing alcohol dehydrogenase family.</text>
</comment>
<reference evidence="7 8" key="1">
    <citation type="submission" date="2024-02" db="EMBL/GenBank/DDBJ databases">
        <title>De novo assembly and annotation of 12 fungi associated with fruit tree decline syndrome in Ontario, Canada.</title>
        <authorList>
            <person name="Sulman M."/>
            <person name="Ellouze W."/>
            <person name="Ilyukhin E."/>
        </authorList>
    </citation>
    <scope>NUCLEOTIDE SEQUENCE [LARGE SCALE GENOMIC DNA]</scope>
    <source>
        <strain evidence="7 8">M11/M66-122</strain>
    </source>
</reference>
<evidence type="ECO:0000256" key="3">
    <source>
        <dbReference type="ARBA" id="ARBA00022723"/>
    </source>
</evidence>
<dbReference type="Gene3D" id="3.90.180.10">
    <property type="entry name" value="Medium-chain alcohol dehydrogenases, catalytic domain"/>
    <property type="match status" value="1"/>
</dbReference>
<dbReference type="InterPro" id="IPR013149">
    <property type="entry name" value="ADH-like_C"/>
</dbReference>
<dbReference type="Proteomes" id="UP001320420">
    <property type="component" value="Unassembled WGS sequence"/>
</dbReference>
<dbReference type="GO" id="GO:0046872">
    <property type="term" value="F:metal ion binding"/>
    <property type="evidence" value="ECO:0007669"/>
    <property type="project" value="UniProtKB-KW"/>
</dbReference>
<dbReference type="Gene3D" id="3.40.50.720">
    <property type="entry name" value="NAD(P)-binding Rossmann-like Domain"/>
    <property type="match status" value="1"/>
</dbReference>
<gene>
    <name evidence="7" type="ORF">SLS62_009347</name>
</gene>
<dbReference type="GO" id="GO:0005737">
    <property type="term" value="C:cytoplasm"/>
    <property type="evidence" value="ECO:0007669"/>
    <property type="project" value="TreeGrafter"/>
</dbReference>
<keyword evidence="3" id="KW-0479">Metal-binding</keyword>
<evidence type="ECO:0000256" key="4">
    <source>
        <dbReference type="ARBA" id="ARBA00022833"/>
    </source>
</evidence>
<dbReference type="Pfam" id="PF00107">
    <property type="entry name" value="ADH_zinc_N"/>
    <property type="match status" value="1"/>
</dbReference>
<dbReference type="PANTHER" id="PTHR43161">
    <property type="entry name" value="SORBITOL DEHYDROGENASE"/>
    <property type="match status" value="1"/>
</dbReference>
<feature type="domain" description="Alcohol dehydrogenase-like C-terminal" evidence="6">
    <location>
        <begin position="49"/>
        <end position="177"/>
    </location>
</feature>
<keyword evidence="5" id="KW-0560">Oxidoreductase</keyword>
<dbReference type="GO" id="GO:0034079">
    <property type="term" value="P:butanediol biosynthetic process"/>
    <property type="evidence" value="ECO:0007669"/>
    <property type="project" value="TreeGrafter"/>
</dbReference>
<keyword evidence="8" id="KW-1185">Reference proteome</keyword>
<name>A0AAN9UEB7_9PEZI</name>
<comment type="caution">
    <text evidence="7">The sequence shown here is derived from an EMBL/GenBank/DDBJ whole genome shotgun (WGS) entry which is preliminary data.</text>
</comment>
<organism evidence="7 8">
    <name type="scientific">Diatrype stigma</name>
    <dbReference type="NCBI Taxonomy" id="117547"/>
    <lineage>
        <taxon>Eukaryota</taxon>
        <taxon>Fungi</taxon>
        <taxon>Dikarya</taxon>
        <taxon>Ascomycota</taxon>
        <taxon>Pezizomycotina</taxon>
        <taxon>Sordariomycetes</taxon>
        <taxon>Xylariomycetidae</taxon>
        <taxon>Xylariales</taxon>
        <taxon>Diatrypaceae</taxon>
        <taxon>Diatrype</taxon>
    </lineage>
</organism>
<dbReference type="SUPFAM" id="SSF51735">
    <property type="entry name" value="NAD(P)-binding Rossmann-fold domains"/>
    <property type="match status" value="1"/>
</dbReference>
<keyword evidence="4" id="KW-0862">Zinc</keyword>
<dbReference type="EMBL" id="JAKJXP020000097">
    <property type="protein sequence ID" value="KAK7746550.1"/>
    <property type="molecule type" value="Genomic_DNA"/>
</dbReference>
<evidence type="ECO:0000313" key="7">
    <source>
        <dbReference type="EMBL" id="KAK7746550.1"/>
    </source>
</evidence>